<feature type="region of interest" description="Disordered" evidence="1">
    <location>
        <begin position="158"/>
        <end position="208"/>
    </location>
</feature>
<name>A0A420HWR6_9PEZI</name>
<dbReference type="Proteomes" id="UP000286134">
    <property type="component" value="Unassembled WGS sequence"/>
</dbReference>
<feature type="compositionally biased region" description="Polar residues" evidence="1">
    <location>
        <begin position="199"/>
        <end position="208"/>
    </location>
</feature>
<reference evidence="2 3" key="1">
    <citation type="journal article" date="2018" name="BMC Genomics">
        <title>Comparative genome analyses reveal sequence features reflecting distinct modes of host-adaptation between dicot and monocot powdery mildew.</title>
        <authorList>
            <person name="Wu Y."/>
            <person name="Ma X."/>
            <person name="Pan Z."/>
            <person name="Kale S.D."/>
            <person name="Song Y."/>
            <person name="King H."/>
            <person name="Zhang Q."/>
            <person name="Presley C."/>
            <person name="Deng X."/>
            <person name="Wei C.I."/>
            <person name="Xiao S."/>
        </authorList>
    </citation>
    <scope>NUCLEOTIDE SEQUENCE [LARGE SCALE GENOMIC DNA]</scope>
    <source>
        <strain evidence="2">UMSG2</strain>
    </source>
</reference>
<protein>
    <submittedName>
        <fullName evidence="2">Putative heat shock protein mitochondrial protein</fullName>
    </submittedName>
</protein>
<proteinExistence type="predicted"/>
<feature type="compositionally biased region" description="Polar residues" evidence="1">
    <location>
        <begin position="158"/>
        <end position="176"/>
    </location>
</feature>
<evidence type="ECO:0000313" key="3">
    <source>
        <dbReference type="Proteomes" id="UP000286134"/>
    </source>
</evidence>
<sequence length="603" mass="68070">MIAGPRMMEKLLLNIQYECHKAKLRIPWDEIVHRLEPGCSGPSAVQMLNKMRDVLISEGHMIPPAMGNGIQPDPNIRGYVRDFNSEIPAGTRILRWTENYPNASRSLSDSGFVRGSGNYRKVVTRGGAFNRIPRTIEERGHETDILKARRVIPEEAYSPTTSRIHSQGNDTENASSHLRRGKPRALWKKPGPKARVKNNPKTGSSSIYQVSGKVNKDCVIDDTAKNLLDHENPSSDSRTYCKMVIGETTSSEVIHLTEPSRAQCGNASSLNTWPTTEKMGFFPTIGCKLYEARNENITVYLSPMALEKTYTASSHHSNNSNPMRNQVVDNIEIIAHQQQYDDDCFLKSYVSNPMGEKNYHQTQKQVEEYSNQPNFSKVLTFESDPRLNSWKYLKPMNHIEKIEEEHAVNVIPTQKINDQTSASKNSLGQSILVDEPGTFNEGIPQQYLDSWPTPEATLELQNPLLSATDQISAKYEIKSNQLHQNTIQNNYHSNRNVKNSSFHDYTSKFMSVGDNHQKISLSQRSDNKDYASFNKDMFSSSQISLNSAESCHFVSGDVIFEDKIANSIDSVSEPGPLNQNFYGESENTVEDDFQISAWQSEFL</sequence>
<keyword evidence="2" id="KW-0346">Stress response</keyword>
<gene>
    <name evidence="2" type="ORF">OnM2_037014</name>
</gene>
<comment type="caution">
    <text evidence="2">The sequence shown here is derived from an EMBL/GenBank/DDBJ whole genome shotgun (WGS) entry which is preliminary data.</text>
</comment>
<accession>A0A420HWR6</accession>
<evidence type="ECO:0000313" key="2">
    <source>
        <dbReference type="EMBL" id="RKF61893.1"/>
    </source>
</evidence>
<dbReference type="EMBL" id="MCFK01003784">
    <property type="protein sequence ID" value="RKF61893.1"/>
    <property type="molecule type" value="Genomic_DNA"/>
</dbReference>
<keyword evidence="3" id="KW-1185">Reference proteome</keyword>
<dbReference type="STRING" id="212602.A0A420HWR6"/>
<organism evidence="2 3">
    <name type="scientific">Erysiphe neolycopersici</name>
    <dbReference type="NCBI Taxonomy" id="212602"/>
    <lineage>
        <taxon>Eukaryota</taxon>
        <taxon>Fungi</taxon>
        <taxon>Dikarya</taxon>
        <taxon>Ascomycota</taxon>
        <taxon>Pezizomycotina</taxon>
        <taxon>Leotiomycetes</taxon>
        <taxon>Erysiphales</taxon>
        <taxon>Erysiphaceae</taxon>
        <taxon>Erysiphe</taxon>
    </lineage>
</organism>
<evidence type="ECO:0000256" key="1">
    <source>
        <dbReference type="SAM" id="MobiDB-lite"/>
    </source>
</evidence>
<feature type="compositionally biased region" description="Basic residues" evidence="1">
    <location>
        <begin position="177"/>
        <end position="198"/>
    </location>
</feature>
<dbReference type="OrthoDB" id="3903267at2759"/>
<dbReference type="AlphaFoldDB" id="A0A420HWR6"/>